<keyword evidence="2" id="KW-0732">Signal</keyword>
<sequence>MTSTLASRGMRRLATPLAALFAALVLAGCATPPPIDLQLDTPAQYKESVKPTSDRAGAPGDLAPAQDSAQWWTVFQDPQLEALVARAADRNTDVQQAAARLAQARALAREVDSARAPQVGLNASAARGAGIDKAQGARPASLFSAGLGASWELDLFGRLAGASRAASLDARSREMLLQSTRLAVQSETAQLYLAVRALDDEARIVRETVDAYRDTLDLTERRQRAGDVGDLDVERVRTELAATESDALAVQRQRAQVEHALAVVLGELPTNFSLDSTAWRTALPKIPAGLPSEMLARRPDVQAAQWRVQAAQERIGVAQAAWFPAIALTADGGYASTDLGELLKWSARSWGVGALFSLPLFDGGRREAGVQSANAEFDGAMAEYRAQVLGAFKDVEDQLSALRLLAQQSRVQAQAVDSARRATRLSDVRYREGAISQIDLLDTRRSELRNSRQALLIKAQQYQATVALVRALGGGWG</sequence>
<gene>
    <name evidence="3" type="ORF">QTH91_12010</name>
</gene>
<keyword evidence="2" id="KW-0564">Palmitate</keyword>
<evidence type="ECO:0000256" key="1">
    <source>
        <dbReference type="ARBA" id="ARBA00007613"/>
    </source>
</evidence>
<evidence type="ECO:0000313" key="4">
    <source>
        <dbReference type="Proteomes" id="UP001174908"/>
    </source>
</evidence>
<proteinExistence type="inferred from homology"/>
<keyword evidence="2" id="KW-0449">Lipoprotein</keyword>
<comment type="subcellular location">
    <subcellularLocation>
        <location evidence="2">Cell membrane</location>
        <topology evidence="2">Lipid-anchor</topology>
    </subcellularLocation>
</comment>
<dbReference type="PANTHER" id="PTHR30203:SF33">
    <property type="entry name" value="BLR4455 PROTEIN"/>
    <property type="match status" value="1"/>
</dbReference>
<dbReference type="PANTHER" id="PTHR30203">
    <property type="entry name" value="OUTER MEMBRANE CATION EFFLUX PROTEIN"/>
    <property type="match status" value="1"/>
</dbReference>
<dbReference type="NCBIfam" id="TIGR01845">
    <property type="entry name" value="outer_NodT"/>
    <property type="match status" value="1"/>
</dbReference>
<dbReference type="InterPro" id="IPR010131">
    <property type="entry name" value="MdtP/NodT-like"/>
</dbReference>
<keyword evidence="2" id="KW-1134">Transmembrane beta strand</keyword>
<feature type="chain" id="PRO_5044969070" evidence="2">
    <location>
        <begin position="28"/>
        <end position="477"/>
    </location>
</feature>
<dbReference type="RefSeq" id="WP_286660304.1">
    <property type="nucleotide sequence ID" value="NZ_JASZYV010000002.1"/>
</dbReference>
<protein>
    <submittedName>
        <fullName evidence="3">Efflux transporter outer membrane subunit</fullName>
    </submittedName>
</protein>
<name>A0ABT7NB84_9BURK</name>
<keyword evidence="2" id="KW-0812">Transmembrane</keyword>
<evidence type="ECO:0000256" key="2">
    <source>
        <dbReference type="RuleBase" id="RU362097"/>
    </source>
</evidence>
<dbReference type="InterPro" id="IPR003423">
    <property type="entry name" value="OMP_efflux"/>
</dbReference>
<reference evidence="3" key="1">
    <citation type="submission" date="2023-06" db="EMBL/GenBank/DDBJ databases">
        <authorList>
            <person name="Jiang Y."/>
            <person name="Liu Q."/>
        </authorList>
    </citation>
    <scope>NUCLEOTIDE SEQUENCE</scope>
    <source>
        <strain evidence="3">CGMCC 1.12089</strain>
    </source>
</reference>
<feature type="signal peptide" evidence="2">
    <location>
        <begin position="1"/>
        <end position="27"/>
    </location>
</feature>
<dbReference type="Proteomes" id="UP001174908">
    <property type="component" value="Unassembled WGS sequence"/>
</dbReference>
<dbReference type="Gene3D" id="1.20.1600.10">
    <property type="entry name" value="Outer membrane efflux proteins (OEP)"/>
    <property type="match status" value="1"/>
</dbReference>
<keyword evidence="4" id="KW-1185">Reference proteome</keyword>
<evidence type="ECO:0000313" key="3">
    <source>
        <dbReference type="EMBL" id="MDM0045211.1"/>
    </source>
</evidence>
<dbReference type="SUPFAM" id="SSF56954">
    <property type="entry name" value="Outer membrane efflux proteins (OEP)"/>
    <property type="match status" value="1"/>
</dbReference>
<keyword evidence="2" id="KW-0472">Membrane</keyword>
<accession>A0ABT7NB84</accession>
<dbReference type="EMBL" id="JASZYV010000002">
    <property type="protein sequence ID" value="MDM0045211.1"/>
    <property type="molecule type" value="Genomic_DNA"/>
</dbReference>
<dbReference type="Gene3D" id="2.20.200.10">
    <property type="entry name" value="Outer membrane efflux proteins (OEP)"/>
    <property type="match status" value="1"/>
</dbReference>
<organism evidence="3 4">
    <name type="scientific">Variovorax dokdonensis</name>
    <dbReference type="NCBI Taxonomy" id="344883"/>
    <lineage>
        <taxon>Bacteria</taxon>
        <taxon>Pseudomonadati</taxon>
        <taxon>Pseudomonadota</taxon>
        <taxon>Betaproteobacteria</taxon>
        <taxon>Burkholderiales</taxon>
        <taxon>Comamonadaceae</taxon>
        <taxon>Variovorax</taxon>
    </lineage>
</organism>
<comment type="similarity">
    <text evidence="1 2">Belongs to the outer membrane factor (OMF) (TC 1.B.17) family.</text>
</comment>
<dbReference type="Pfam" id="PF02321">
    <property type="entry name" value="OEP"/>
    <property type="match status" value="2"/>
</dbReference>
<comment type="caution">
    <text evidence="3">The sequence shown here is derived from an EMBL/GenBank/DDBJ whole genome shotgun (WGS) entry which is preliminary data.</text>
</comment>